<name>E4XHG9_OIKDI</name>
<feature type="DNA-binding region" description="HMG box" evidence="2">
    <location>
        <begin position="120"/>
        <end position="194"/>
    </location>
</feature>
<dbReference type="InterPro" id="IPR036910">
    <property type="entry name" value="HMG_box_dom_sf"/>
</dbReference>
<keyword evidence="6" id="KW-1185">Reference proteome</keyword>
<dbReference type="PANTHER" id="PTHR48112">
    <property type="entry name" value="HIGH MOBILITY GROUP PROTEIN DSP1"/>
    <property type="match status" value="1"/>
</dbReference>
<reference evidence="5" key="1">
    <citation type="journal article" date="2010" name="Science">
        <title>Plasticity of animal genome architecture unmasked by rapid evolution of a pelagic tunicate.</title>
        <authorList>
            <person name="Denoeud F."/>
            <person name="Henriet S."/>
            <person name="Mungpakdee S."/>
            <person name="Aury J.M."/>
            <person name="Da Silva C."/>
            <person name="Brinkmann H."/>
            <person name="Mikhaleva J."/>
            <person name="Olsen L.C."/>
            <person name="Jubin C."/>
            <person name="Canestro C."/>
            <person name="Bouquet J.M."/>
            <person name="Danks G."/>
            <person name="Poulain J."/>
            <person name="Campsteijn C."/>
            <person name="Adamski M."/>
            <person name="Cross I."/>
            <person name="Yadetie F."/>
            <person name="Muffato M."/>
            <person name="Louis A."/>
            <person name="Butcher S."/>
            <person name="Tsagkogeorga G."/>
            <person name="Konrad A."/>
            <person name="Singh S."/>
            <person name="Jensen M.F."/>
            <person name="Cong E.H."/>
            <person name="Eikeseth-Otteraa H."/>
            <person name="Noel B."/>
            <person name="Anthouard V."/>
            <person name="Porcel B.M."/>
            <person name="Kachouri-Lafond R."/>
            <person name="Nishino A."/>
            <person name="Ugolini M."/>
            <person name="Chourrout P."/>
            <person name="Nishida H."/>
            <person name="Aasland R."/>
            <person name="Huzurbazar S."/>
            <person name="Westhof E."/>
            <person name="Delsuc F."/>
            <person name="Lehrach H."/>
            <person name="Reinhardt R."/>
            <person name="Weissenbach J."/>
            <person name="Roy S.W."/>
            <person name="Artiguenave F."/>
            <person name="Postlethwait J.H."/>
            <person name="Manak J.R."/>
            <person name="Thompson E.M."/>
            <person name="Jaillon O."/>
            <person name="Du Pasquier L."/>
            <person name="Boudinot P."/>
            <person name="Liberles D.A."/>
            <person name="Volff J.N."/>
            <person name="Philippe H."/>
            <person name="Lenhard B."/>
            <person name="Roest Crollius H."/>
            <person name="Wincker P."/>
            <person name="Chourrout D."/>
        </authorList>
    </citation>
    <scope>NUCLEOTIDE SEQUENCE [LARGE SCALE GENOMIC DNA]</scope>
</reference>
<dbReference type="InterPro" id="IPR009071">
    <property type="entry name" value="HMG_box_dom"/>
</dbReference>
<dbReference type="Proteomes" id="UP000001307">
    <property type="component" value="Unassembled WGS sequence"/>
</dbReference>
<dbReference type="InParanoid" id="E4XHG9"/>
<dbReference type="EMBL" id="FN653051">
    <property type="protein sequence ID" value="CBY10117.1"/>
    <property type="molecule type" value="Genomic_DNA"/>
</dbReference>
<keyword evidence="2" id="KW-0539">Nucleus</keyword>
<dbReference type="GO" id="GO:0005634">
    <property type="term" value="C:nucleus"/>
    <property type="evidence" value="ECO:0007669"/>
    <property type="project" value="UniProtKB-UniRule"/>
</dbReference>
<dbReference type="PROSITE" id="PS50118">
    <property type="entry name" value="HMG_BOX_2"/>
    <property type="match status" value="1"/>
</dbReference>
<feature type="domain" description="HMG box" evidence="4">
    <location>
        <begin position="120"/>
        <end position="194"/>
    </location>
</feature>
<sequence length="245" mass="28509">MPRKPGKRGNRKKKRVPWSKGKSRALWYKKNVSENIEESEDNPNEKADKITDLETKKKINEQERLKSAETRAKNALEKEKHKKASEEENKSPQILGKRRRPVIDYKKAATGIPKRLSGKPKRPRSAFFIFFAEHRPQVRKDLEKNNEGVKVRVGDMARKLADMWKAVEADEKAKFQKLADAEKSKYQDAMDAYNAKHGSLLVKIEMSDNEEQNYEEIKIEVNEDNEIKEEVGEDFNDVKVELLEE</sequence>
<evidence type="ECO:0000256" key="2">
    <source>
        <dbReference type="PROSITE-ProRule" id="PRU00267"/>
    </source>
</evidence>
<evidence type="ECO:0000313" key="6">
    <source>
        <dbReference type="Proteomes" id="UP000001307"/>
    </source>
</evidence>
<feature type="compositionally biased region" description="Basic and acidic residues" evidence="3">
    <location>
        <begin position="43"/>
        <end position="90"/>
    </location>
</feature>
<dbReference type="GO" id="GO:0003677">
    <property type="term" value="F:DNA binding"/>
    <property type="evidence" value="ECO:0007669"/>
    <property type="project" value="UniProtKB-UniRule"/>
</dbReference>
<feature type="region of interest" description="Disordered" evidence="3">
    <location>
        <begin position="1"/>
        <end position="121"/>
    </location>
</feature>
<evidence type="ECO:0000256" key="1">
    <source>
        <dbReference type="ARBA" id="ARBA00023125"/>
    </source>
</evidence>
<dbReference type="Pfam" id="PF00505">
    <property type="entry name" value="HMG_box"/>
    <property type="match status" value="1"/>
</dbReference>
<evidence type="ECO:0000259" key="4">
    <source>
        <dbReference type="PROSITE" id="PS50118"/>
    </source>
</evidence>
<organism evidence="5">
    <name type="scientific">Oikopleura dioica</name>
    <name type="common">Tunicate</name>
    <dbReference type="NCBI Taxonomy" id="34765"/>
    <lineage>
        <taxon>Eukaryota</taxon>
        <taxon>Metazoa</taxon>
        <taxon>Chordata</taxon>
        <taxon>Tunicata</taxon>
        <taxon>Appendicularia</taxon>
        <taxon>Copelata</taxon>
        <taxon>Oikopleuridae</taxon>
        <taxon>Oikopleura</taxon>
    </lineage>
</organism>
<feature type="compositionally biased region" description="Basic residues" evidence="3">
    <location>
        <begin position="1"/>
        <end position="23"/>
    </location>
</feature>
<dbReference type="OrthoDB" id="1919336at2759"/>
<protein>
    <recommendedName>
        <fullName evidence="4">HMG box domain-containing protein</fullName>
    </recommendedName>
</protein>
<dbReference type="Gene3D" id="1.10.30.10">
    <property type="entry name" value="High mobility group box domain"/>
    <property type="match status" value="1"/>
</dbReference>
<accession>E4XHG9</accession>
<proteinExistence type="predicted"/>
<keyword evidence="1 2" id="KW-0238">DNA-binding</keyword>
<dbReference type="InterPro" id="IPR050342">
    <property type="entry name" value="HMGB"/>
</dbReference>
<evidence type="ECO:0000313" key="5">
    <source>
        <dbReference type="EMBL" id="CBY10117.1"/>
    </source>
</evidence>
<dbReference type="AlphaFoldDB" id="E4XHG9"/>
<gene>
    <name evidence="5" type="ORF">GSOID_T00010945001</name>
</gene>
<evidence type="ECO:0000256" key="3">
    <source>
        <dbReference type="SAM" id="MobiDB-lite"/>
    </source>
</evidence>
<dbReference type="SUPFAM" id="SSF47095">
    <property type="entry name" value="HMG-box"/>
    <property type="match status" value="1"/>
</dbReference>
<dbReference type="SMART" id="SM00398">
    <property type="entry name" value="HMG"/>
    <property type="match status" value="1"/>
</dbReference>